<name>A0A4P9XNK4_9FUNG</name>
<dbReference type="EMBL" id="KZ992703">
    <property type="protein sequence ID" value="RKP07544.1"/>
    <property type="molecule type" value="Genomic_DNA"/>
</dbReference>
<evidence type="ECO:0008006" key="5">
    <source>
        <dbReference type="Google" id="ProtNLM"/>
    </source>
</evidence>
<feature type="compositionally biased region" description="Basic and acidic residues" evidence="1">
    <location>
        <begin position="163"/>
        <end position="174"/>
    </location>
</feature>
<sequence>MASYAPIYLLFPWLSKLAGSVETATMLWFGLTFFMGIRVACGVLAFTSYNLLVINSARDSGALGTVNGVAMCVQSLARSFGPALGGVLWSWPLNAGLNYPFNYTLAWNVIALVSLVTAFLMRPSFSATDQDQTDDLRQVTPHLSAKGSYNHDASTVTSLYESPIRDDDGDDKSAHPATQP</sequence>
<feature type="region of interest" description="Disordered" evidence="1">
    <location>
        <begin position="160"/>
        <end position="180"/>
    </location>
</feature>
<keyword evidence="2" id="KW-1133">Transmembrane helix</keyword>
<evidence type="ECO:0000313" key="3">
    <source>
        <dbReference type="EMBL" id="RKP07544.1"/>
    </source>
</evidence>
<keyword evidence="2" id="KW-0812">Transmembrane</keyword>
<organism evidence="3 4">
    <name type="scientific">Thamnocephalis sphaerospora</name>
    <dbReference type="NCBI Taxonomy" id="78915"/>
    <lineage>
        <taxon>Eukaryota</taxon>
        <taxon>Fungi</taxon>
        <taxon>Fungi incertae sedis</taxon>
        <taxon>Zoopagomycota</taxon>
        <taxon>Zoopagomycotina</taxon>
        <taxon>Zoopagomycetes</taxon>
        <taxon>Zoopagales</taxon>
        <taxon>Sigmoideomycetaceae</taxon>
        <taxon>Thamnocephalis</taxon>
    </lineage>
</organism>
<feature type="transmembrane region" description="Helical" evidence="2">
    <location>
        <begin position="61"/>
        <end position="81"/>
    </location>
</feature>
<feature type="transmembrane region" description="Helical" evidence="2">
    <location>
        <begin position="101"/>
        <end position="121"/>
    </location>
</feature>
<protein>
    <recommendedName>
        <fullName evidence="5">Major facilitator superfamily domain-containing protein</fullName>
    </recommendedName>
</protein>
<keyword evidence="4" id="KW-1185">Reference proteome</keyword>
<dbReference type="OrthoDB" id="10262656at2759"/>
<accession>A0A4P9XNK4</accession>
<evidence type="ECO:0000256" key="2">
    <source>
        <dbReference type="SAM" id="Phobius"/>
    </source>
</evidence>
<proteinExistence type="predicted"/>
<gene>
    <name evidence="3" type="ORF">THASP1DRAFT_30632</name>
</gene>
<keyword evidence="2" id="KW-0472">Membrane</keyword>
<dbReference type="SUPFAM" id="SSF103473">
    <property type="entry name" value="MFS general substrate transporter"/>
    <property type="match status" value="1"/>
</dbReference>
<reference evidence="4" key="1">
    <citation type="journal article" date="2018" name="Nat. Microbiol.">
        <title>Leveraging single-cell genomics to expand the fungal tree of life.</title>
        <authorList>
            <person name="Ahrendt S.R."/>
            <person name="Quandt C.A."/>
            <person name="Ciobanu D."/>
            <person name="Clum A."/>
            <person name="Salamov A."/>
            <person name="Andreopoulos B."/>
            <person name="Cheng J.F."/>
            <person name="Woyke T."/>
            <person name="Pelin A."/>
            <person name="Henrissat B."/>
            <person name="Reynolds N.K."/>
            <person name="Benny G.L."/>
            <person name="Smith M.E."/>
            <person name="James T.Y."/>
            <person name="Grigoriev I.V."/>
        </authorList>
    </citation>
    <scope>NUCLEOTIDE SEQUENCE [LARGE SCALE GENOMIC DNA]</scope>
    <source>
        <strain evidence="4">RSA 1356</strain>
    </source>
</reference>
<evidence type="ECO:0000256" key="1">
    <source>
        <dbReference type="SAM" id="MobiDB-lite"/>
    </source>
</evidence>
<dbReference type="Proteomes" id="UP000271241">
    <property type="component" value="Unassembled WGS sequence"/>
</dbReference>
<feature type="transmembrane region" description="Helical" evidence="2">
    <location>
        <begin position="26"/>
        <end position="49"/>
    </location>
</feature>
<evidence type="ECO:0000313" key="4">
    <source>
        <dbReference type="Proteomes" id="UP000271241"/>
    </source>
</evidence>
<dbReference type="AlphaFoldDB" id="A0A4P9XNK4"/>
<dbReference type="InterPro" id="IPR036259">
    <property type="entry name" value="MFS_trans_sf"/>
</dbReference>